<evidence type="ECO:0000313" key="3">
    <source>
        <dbReference type="EMBL" id="PSL48867.1"/>
    </source>
</evidence>
<feature type="transmembrane region" description="Helical" evidence="1">
    <location>
        <begin position="7"/>
        <end position="29"/>
    </location>
</feature>
<proteinExistence type="predicted"/>
<name>A0A2P8HRM8_CHINA</name>
<accession>A0A2P8HRM8</accession>
<dbReference type="PANTHER" id="PTHR39200">
    <property type="entry name" value="HYPOTHETICAL EXPORTED PROTEIN"/>
    <property type="match status" value="1"/>
</dbReference>
<evidence type="ECO:0000259" key="2">
    <source>
        <dbReference type="Pfam" id="PF10988"/>
    </source>
</evidence>
<dbReference type="Gene3D" id="2.160.20.120">
    <property type="match status" value="1"/>
</dbReference>
<dbReference type="EMBL" id="PYAW01000001">
    <property type="protein sequence ID" value="PSL48867.1"/>
    <property type="molecule type" value="Genomic_DNA"/>
</dbReference>
<reference evidence="3 4" key="1">
    <citation type="submission" date="2018-03" db="EMBL/GenBank/DDBJ databases">
        <title>Genomic Encyclopedia of Archaeal and Bacterial Type Strains, Phase II (KMG-II): from individual species to whole genera.</title>
        <authorList>
            <person name="Goeker M."/>
        </authorList>
    </citation>
    <scope>NUCLEOTIDE SEQUENCE [LARGE SCALE GENOMIC DNA]</scope>
    <source>
        <strain evidence="3 4">DSM 24859</strain>
    </source>
</reference>
<keyword evidence="4" id="KW-1185">Reference proteome</keyword>
<dbReference type="PANTHER" id="PTHR39200:SF1">
    <property type="entry name" value="AUTO-TRANSPORTER ADHESIN HEAD GIN DOMAIN-CONTAINING PROTEIN-RELATED"/>
    <property type="match status" value="1"/>
</dbReference>
<feature type="domain" description="Putative auto-transporter adhesin head GIN" evidence="2">
    <location>
        <begin position="53"/>
        <end position="233"/>
    </location>
</feature>
<keyword evidence="1" id="KW-0812">Transmembrane</keyword>
<dbReference type="Proteomes" id="UP000240971">
    <property type="component" value="Unassembled WGS sequence"/>
</dbReference>
<dbReference type="AlphaFoldDB" id="A0A2P8HRM8"/>
<organism evidence="3 4">
    <name type="scientific">Chitinophaga niastensis</name>
    <dbReference type="NCBI Taxonomy" id="536980"/>
    <lineage>
        <taxon>Bacteria</taxon>
        <taxon>Pseudomonadati</taxon>
        <taxon>Bacteroidota</taxon>
        <taxon>Chitinophagia</taxon>
        <taxon>Chitinophagales</taxon>
        <taxon>Chitinophagaceae</taxon>
        <taxon>Chitinophaga</taxon>
    </lineage>
</organism>
<dbReference type="Pfam" id="PF10988">
    <property type="entry name" value="DUF2807"/>
    <property type="match status" value="1"/>
</dbReference>
<dbReference type="PROSITE" id="PS51257">
    <property type="entry name" value="PROKAR_LIPOPROTEIN"/>
    <property type="match status" value="1"/>
</dbReference>
<comment type="caution">
    <text evidence="3">The sequence shown here is derived from an EMBL/GenBank/DDBJ whole genome shotgun (WGS) entry which is preliminary data.</text>
</comment>
<sequence length="249" mass="26524">MTKKQVVIAYTSLSLGWVLLMVAIFSVILSGCTKDNISGSGNVVSQTRNTATFADVDISGPFEVHLLQEDTAAVEIKAEDNIIDVIETGVSNNGLFVRIRNHVNIRHHLPIRIYVHNRLFQRITFDGSGSLESKDTIHTSLFKYELNGSANASLLLVTTDLTTTINGSGNITMKGSAVTLDSDINGSGNIAALDMSVQNANITIRGSGEHSICAAKTLNANIYGSGNITYTGAAKVNADIKGSGKLIKL</sequence>
<protein>
    <submittedName>
        <fullName evidence="3">Putative autotransporter adhesin-like protein</fullName>
    </submittedName>
</protein>
<gene>
    <name evidence="3" type="ORF">CLV51_101195</name>
</gene>
<keyword evidence="1" id="KW-1133">Transmembrane helix</keyword>
<evidence type="ECO:0000256" key="1">
    <source>
        <dbReference type="SAM" id="Phobius"/>
    </source>
</evidence>
<dbReference type="InterPro" id="IPR021255">
    <property type="entry name" value="DUF2807"/>
</dbReference>
<keyword evidence="1" id="KW-0472">Membrane</keyword>
<evidence type="ECO:0000313" key="4">
    <source>
        <dbReference type="Proteomes" id="UP000240971"/>
    </source>
</evidence>